<reference evidence="3 4" key="1">
    <citation type="submission" date="2024-02" db="EMBL/GenBank/DDBJ databases">
        <authorList>
            <person name="Saticioglu I.B."/>
        </authorList>
    </citation>
    <scope>NUCLEOTIDE SEQUENCE [LARGE SCALE GENOMIC DNA]</scope>
    <source>
        <strain evidence="3 4">Mu-86</strain>
    </source>
</reference>
<dbReference type="Proteomes" id="UP001368654">
    <property type="component" value="Unassembled WGS sequence"/>
</dbReference>
<gene>
    <name evidence="3" type="ORF">WDU96_11025</name>
</gene>
<accession>A0ABU8LV52</accession>
<evidence type="ECO:0000259" key="2">
    <source>
        <dbReference type="Pfam" id="PF07179"/>
    </source>
</evidence>
<feature type="domain" description="SseB protein N-terminal" evidence="2">
    <location>
        <begin position="263"/>
        <end position="368"/>
    </location>
</feature>
<feature type="region of interest" description="Disordered" evidence="1">
    <location>
        <begin position="84"/>
        <end position="121"/>
    </location>
</feature>
<dbReference type="RefSeq" id="WP_337338564.1">
    <property type="nucleotide sequence ID" value="NZ_JBBDGL010000003.1"/>
</dbReference>
<organism evidence="3 4">
    <name type="scientific">Microbacterium marmarense</name>
    <dbReference type="NCBI Taxonomy" id="3122051"/>
    <lineage>
        <taxon>Bacteria</taxon>
        <taxon>Bacillati</taxon>
        <taxon>Actinomycetota</taxon>
        <taxon>Actinomycetes</taxon>
        <taxon>Micrococcales</taxon>
        <taxon>Microbacteriaceae</taxon>
        <taxon>Microbacterium</taxon>
    </lineage>
</organism>
<sequence>MALFSRRPKDSADQTNAEPEVTGVEDANSSAEEPATGAATDAPEAGAEAAAAGTDASGDEVSTDIGEPTASVGISMSSFGGFGATKAASPAEQDAAAAQPQAAPRPSAPETAPPPNESIPGLRDNVLVRAALAQVSAPATATEVLNVVRQMLQGHLYLRVKGDARALIAEGKPLPLAMATIGEKNYALAYSSGAALQESVRADGDTATSAMGQPVLGVIRHVLSGTYAGVIIDHASGQARVTLPRELLEKVTAQMDPKLALKTLLAAERTDETGAAVVAALGEAPLWVAIGTTADDRPGVAEGRSEDGSRYLEVYSHPLEVAAVGRGDKSAKITTAQLAKAIQGDQGLSGIVVDPAGPWIRVTRDELAPLLTVED</sequence>
<comment type="caution">
    <text evidence="3">The sequence shown here is derived from an EMBL/GenBank/DDBJ whole genome shotgun (WGS) entry which is preliminary data.</text>
</comment>
<evidence type="ECO:0000313" key="4">
    <source>
        <dbReference type="Proteomes" id="UP001368654"/>
    </source>
</evidence>
<dbReference type="InterPro" id="IPR009839">
    <property type="entry name" value="SseB_N"/>
</dbReference>
<feature type="region of interest" description="Disordered" evidence="1">
    <location>
        <begin position="1"/>
        <end position="72"/>
    </location>
</feature>
<evidence type="ECO:0000256" key="1">
    <source>
        <dbReference type="SAM" id="MobiDB-lite"/>
    </source>
</evidence>
<feature type="compositionally biased region" description="Low complexity" evidence="1">
    <location>
        <begin position="87"/>
        <end position="110"/>
    </location>
</feature>
<keyword evidence="4" id="KW-1185">Reference proteome</keyword>
<proteinExistence type="predicted"/>
<evidence type="ECO:0000313" key="3">
    <source>
        <dbReference type="EMBL" id="MEJ1156127.1"/>
    </source>
</evidence>
<protein>
    <submittedName>
        <fullName evidence="3">SseB family protein</fullName>
    </submittedName>
</protein>
<name>A0ABU8LV52_9MICO</name>
<dbReference type="EMBL" id="JBBDGL010000003">
    <property type="protein sequence ID" value="MEJ1156127.1"/>
    <property type="molecule type" value="Genomic_DNA"/>
</dbReference>
<feature type="compositionally biased region" description="Low complexity" evidence="1">
    <location>
        <begin position="31"/>
        <end position="56"/>
    </location>
</feature>
<dbReference type="Pfam" id="PF07179">
    <property type="entry name" value="SseB"/>
    <property type="match status" value="1"/>
</dbReference>